<sequence length="88" mass="10097">MSKEYPVKIHKELELRQSSLVLGWGEDLENLGGKVTDCLNRKLKGQEFAEIEPDDFFSLGGVTIEDNLAQFPESKFYVCSERELVVFR</sequence>
<feature type="non-terminal residue" evidence="1">
    <location>
        <position position="88"/>
    </location>
</feature>
<comment type="caution">
    <text evidence="1">The sequence shown here is derived from an EMBL/GenBank/DDBJ whole genome shotgun (WGS) entry which is preliminary data.</text>
</comment>
<dbReference type="SUPFAM" id="SSF159659">
    <property type="entry name" value="Cgl1923-like"/>
    <property type="match status" value="1"/>
</dbReference>
<accession>X1M823</accession>
<dbReference type="Gene3D" id="3.40.50.10900">
    <property type="entry name" value="PAC-like subunit"/>
    <property type="match status" value="1"/>
</dbReference>
<dbReference type="EMBL" id="BARV01015180">
    <property type="protein sequence ID" value="GAI27782.1"/>
    <property type="molecule type" value="Genomic_DNA"/>
</dbReference>
<reference evidence="1" key="1">
    <citation type="journal article" date="2014" name="Front. Microbiol.">
        <title>High frequency of phylogenetically diverse reductive dehalogenase-homologous genes in deep subseafloor sedimentary metagenomes.</title>
        <authorList>
            <person name="Kawai M."/>
            <person name="Futagami T."/>
            <person name="Toyoda A."/>
            <person name="Takaki Y."/>
            <person name="Nishi S."/>
            <person name="Hori S."/>
            <person name="Arai W."/>
            <person name="Tsubouchi T."/>
            <person name="Morono Y."/>
            <person name="Uchiyama I."/>
            <person name="Ito T."/>
            <person name="Fujiyama A."/>
            <person name="Inagaki F."/>
            <person name="Takami H."/>
        </authorList>
    </citation>
    <scope>NUCLEOTIDE SEQUENCE</scope>
    <source>
        <strain evidence="1">Expedition CK06-06</strain>
    </source>
</reference>
<proteinExistence type="predicted"/>
<evidence type="ECO:0000313" key="1">
    <source>
        <dbReference type="EMBL" id="GAI27782.1"/>
    </source>
</evidence>
<organism evidence="1">
    <name type="scientific">marine sediment metagenome</name>
    <dbReference type="NCBI Taxonomy" id="412755"/>
    <lineage>
        <taxon>unclassified sequences</taxon>
        <taxon>metagenomes</taxon>
        <taxon>ecological metagenomes</taxon>
    </lineage>
</organism>
<dbReference type="InterPro" id="IPR038389">
    <property type="entry name" value="PSMG2_sf"/>
</dbReference>
<gene>
    <name evidence="1" type="ORF">S06H3_26281</name>
</gene>
<dbReference type="AlphaFoldDB" id="X1M823"/>
<name>X1M823_9ZZZZ</name>
<protein>
    <submittedName>
        <fullName evidence="1">Uncharacterized protein</fullName>
    </submittedName>
</protein>